<gene>
    <name evidence="2" type="ORF">ACFQDO_19360</name>
</gene>
<evidence type="ECO:0000313" key="3">
    <source>
        <dbReference type="Proteomes" id="UP001596189"/>
    </source>
</evidence>
<keyword evidence="2" id="KW-0808">Transferase</keyword>
<evidence type="ECO:0000259" key="1">
    <source>
        <dbReference type="Pfam" id="PF08241"/>
    </source>
</evidence>
<dbReference type="Gene3D" id="3.40.50.150">
    <property type="entry name" value="Vaccinia Virus protein VP39"/>
    <property type="match status" value="1"/>
</dbReference>
<dbReference type="GO" id="GO:0008168">
    <property type="term" value="F:methyltransferase activity"/>
    <property type="evidence" value="ECO:0007669"/>
    <property type="project" value="UniProtKB-KW"/>
</dbReference>
<proteinExistence type="predicted"/>
<feature type="domain" description="Methyltransferase type 11" evidence="1">
    <location>
        <begin position="56"/>
        <end position="153"/>
    </location>
</feature>
<dbReference type="InterPro" id="IPR013216">
    <property type="entry name" value="Methyltransf_11"/>
</dbReference>
<dbReference type="RefSeq" id="WP_345717811.1">
    <property type="nucleotide sequence ID" value="NZ_BAABFP010000007.1"/>
</dbReference>
<organism evidence="2 3">
    <name type="scientific">Angustibacter luteus</name>
    <dbReference type="NCBI Taxonomy" id="658456"/>
    <lineage>
        <taxon>Bacteria</taxon>
        <taxon>Bacillati</taxon>
        <taxon>Actinomycetota</taxon>
        <taxon>Actinomycetes</taxon>
        <taxon>Kineosporiales</taxon>
        <taxon>Kineosporiaceae</taxon>
    </lineage>
</organism>
<accession>A0ABW1JKP3</accession>
<sequence length="282" mass="29971">MSTSPSSPPSGGPAGGVVGVFDRAADTYDNVGVPWFGPIAQGLVEALMPRRGERALDIGCGKGAALFPLAQAVGSSGRVTGIDLSPQMVAATAAVAEERGLRQVDVHVADASAPDLADKEYDVVASSLVLFFLPDPAAALAGWHRLLRPGGRLGVATFGPSAPAWTQIDDVFTPYLPPQMRDARTSGRRGPFASDEGVESLFAAAGLLDVRTETTTVDAVLRDPEHWHEFSWSHGQRAMWECVPPAERDALRDKAFGLLDDLRGDDGSIRLGQQVRYTLGRR</sequence>
<dbReference type="SUPFAM" id="SSF53335">
    <property type="entry name" value="S-adenosyl-L-methionine-dependent methyltransferases"/>
    <property type="match status" value="1"/>
</dbReference>
<protein>
    <submittedName>
        <fullName evidence="2">Class I SAM-dependent methyltransferase</fullName>
        <ecNumber evidence="2">2.1.1.-</ecNumber>
    </submittedName>
</protein>
<evidence type="ECO:0000313" key="2">
    <source>
        <dbReference type="EMBL" id="MFC6009294.1"/>
    </source>
</evidence>
<dbReference type="Pfam" id="PF08241">
    <property type="entry name" value="Methyltransf_11"/>
    <property type="match status" value="1"/>
</dbReference>
<dbReference type="EC" id="2.1.1.-" evidence="2"/>
<dbReference type="Proteomes" id="UP001596189">
    <property type="component" value="Unassembled WGS sequence"/>
</dbReference>
<name>A0ABW1JKP3_9ACTN</name>
<dbReference type="PANTHER" id="PTHR42912">
    <property type="entry name" value="METHYLTRANSFERASE"/>
    <property type="match status" value="1"/>
</dbReference>
<dbReference type="CDD" id="cd02440">
    <property type="entry name" value="AdoMet_MTases"/>
    <property type="match status" value="1"/>
</dbReference>
<dbReference type="GO" id="GO:0032259">
    <property type="term" value="P:methylation"/>
    <property type="evidence" value="ECO:0007669"/>
    <property type="project" value="UniProtKB-KW"/>
</dbReference>
<dbReference type="InterPro" id="IPR029063">
    <property type="entry name" value="SAM-dependent_MTases_sf"/>
</dbReference>
<keyword evidence="2" id="KW-0489">Methyltransferase</keyword>
<dbReference type="EMBL" id="JBHSRD010000008">
    <property type="protein sequence ID" value="MFC6009294.1"/>
    <property type="molecule type" value="Genomic_DNA"/>
</dbReference>
<reference evidence="3" key="1">
    <citation type="journal article" date="2019" name="Int. J. Syst. Evol. Microbiol.">
        <title>The Global Catalogue of Microorganisms (GCM) 10K type strain sequencing project: providing services to taxonomists for standard genome sequencing and annotation.</title>
        <authorList>
            <consortium name="The Broad Institute Genomics Platform"/>
            <consortium name="The Broad Institute Genome Sequencing Center for Infectious Disease"/>
            <person name="Wu L."/>
            <person name="Ma J."/>
        </authorList>
    </citation>
    <scope>NUCLEOTIDE SEQUENCE [LARGE SCALE GENOMIC DNA]</scope>
    <source>
        <strain evidence="3">KACC 14249</strain>
    </source>
</reference>
<keyword evidence="3" id="KW-1185">Reference proteome</keyword>
<dbReference type="InterPro" id="IPR050508">
    <property type="entry name" value="Methyltransf_Superfamily"/>
</dbReference>
<comment type="caution">
    <text evidence="2">The sequence shown here is derived from an EMBL/GenBank/DDBJ whole genome shotgun (WGS) entry which is preliminary data.</text>
</comment>